<keyword evidence="5" id="KW-1185">Reference proteome</keyword>
<evidence type="ECO:0000313" key="2">
    <source>
        <dbReference type="EMBL" id="CAD5215535.1"/>
    </source>
</evidence>
<dbReference type="NCBIfam" id="TIGR01509">
    <property type="entry name" value="HAD-SF-IA-v3"/>
    <property type="match status" value="1"/>
</dbReference>
<dbReference type="EMBL" id="CAJFCV020000002">
    <property type="protein sequence ID" value="CAG9097453.1"/>
    <property type="molecule type" value="Genomic_DNA"/>
</dbReference>
<reference evidence="3" key="2">
    <citation type="submission" date="2020-08" db="EMBL/GenBank/DDBJ databases">
        <authorList>
            <person name="Kikuchi T."/>
        </authorList>
    </citation>
    <scope>NUCLEOTIDE SEQUENCE</scope>
    <source>
        <strain evidence="2">Ka4C1</strain>
    </source>
</reference>
<dbReference type="SUPFAM" id="SSF56784">
    <property type="entry name" value="HAD-like"/>
    <property type="match status" value="1"/>
</dbReference>
<evidence type="ECO:0000313" key="4">
    <source>
        <dbReference type="Proteomes" id="UP000095284"/>
    </source>
</evidence>
<dbReference type="WBParaSite" id="BXY_1602300.1">
    <property type="protein sequence ID" value="BXY_1602300.1"/>
    <property type="gene ID" value="BXY_1602300"/>
</dbReference>
<sequence>MASEGEMSQIKAVIFDLGGVLYRFRDYKAFIGLLNKAHTDPVIREKVLAWETGDVSTEAVRDILEDGIGKLPDDVSSLEDVPFESVMGKPFDKIWDSIDKLRENKVKVAMLTNNGWWTDKKEKSTIISNTEKFDVIVESCRVGLRKPDPKIFDIVLQKLNLKPNECVFIDDLPNNVEGASKLGINAIQMVDGNEDLVLNKLSSYTGIKF</sequence>
<dbReference type="InterPro" id="IPR023214">
    <property type="entry name" value="HAD_sf"/>
</dbReference>
<dbReference type="InterPro" id="IPR011945">
    <property type="entry name" value="HAD-SF_ppase_IA/epoxid_hydro_N"/>
</dbReference>
<keyword evidence="1" id="KW-0007">Acetylation</keyword>
<dbReference type="Gene3D" id="3.40.50.1000">
    <property type="entry name" value="HAD superfamily/HAD-like"/>
    <property type="match status" value="1"/>
</dbReference>
<proteinExistence type="predicted"/>
<dbReference type="InterPro" id="IPR006439">
    <property type="entry name" value="HAD-SF_hydro_IA"/>
</dbReference>
<dbReference type="Proteomes" id="UP000095284">
    <property type="component" value="Unplaced"/>
</dbReference>
<dbReference type="SFLD" id="SFLDS00003">
    <property type="entry name" value="Haloacid_Dehalogenase"/>
    <property type="match status" value="1"/>
</dbReference>
<dbReference type="AlphaFoldDB" id="A0A1I7SSK6"/>
<dbReference type="CDD" id="cd02603">
    <property type="entry name" value="HAD_sEH-N_like"/>
    <property type="match status" value="1"/>
</dbReference>
<gene>
    <name evidence="2" type="ORF">BXYJ_LOCUS4078</name>
</gene>
<dbReference type="Proteomes" id="UP000582659">
    <property type="component" value="Unassembled WGS sequence"/>
</dbReference>
<name>A0A1I7SSK6_BURXY</name>
<dbReference type="NCBIfam" id="TIGR02247">
    <property type="entry name" value="HAD-1A3-hyp"/>
    <property type="match status" value="1"/>
</dbReference>
<accession>A0A1I7SSK6</accession>
<dbReference type="InterPro" id="IPR023198">
    <property type="entry name" value="PGP-like_dom2"/>
</dbReference>
<dbReference type="PANTHER" id="PTHR47829">
    <property type="entry name" value="HYDROLASE, PUTATIVE (AFU_ORTHOLOGUE AFUA_1G12880)-RELATED"/>
    <property type="match status" value="1"/>
</dbReference>
<evidence type="ECO:0000313" key="5">
    <source>
        <dbReference type="Proteomes" id="UP000659654"/>
    </source>
</evidence>
<reference evidence="6" key="1">
    <citation type="submission" date="2016-11" db="UniProtKB">
        <authorList>
            <consortium name="WormBaseParasite"/>
        </authorList>
    </citation>
    <scope>IDENTIFICATION</scope>
</reference>
<dbReference type="Gene3D" id="1.10.150.240">
    <property type="entry name" value="Putative phosphatase, domain 2"/>
    <property type="match status" value="1"/>
</dbReference>
<dbReference type="PANTHER" id="PTHR47829:SF3">
    <property type="entry name" value="AMINOGLYCOSIDE PHOSPHOTRANSFERASE DOMAIN-CONTAINING PROTEIN"/>
    <property type="match status" value="1"/>
</dbReference>
<dbReference type="SFLD" id="SFLDG01129">
    <property type="entry name" value="C1.5:_HAD__Beta-PGM__Phosphata"/>
    <property type="match status" value="1"/>
</dbReference>
<dbReference type="PRINTS" id="PR00413">
    <property type="entry name" value="HADHALOGNASE"/>
</dbReference>
<evidence type="ECO:0000313" key="3">
    <source>
        <dbReference type="EMBL" id="CAG9097453.1"/>
    </source>
</evidence>
<dbReference type="Proteomes" id="UP000659654">
    <property type="component" value="Unassembled WGS sequence"/>
</dbReference>
<protein>
    <submittedName>
        <fullName evidence="2">(pine wood nematode) hypothetical protein</fullName>
    </submittedName>
</protein>
<dbReference type="InterPro" id="IPR052898">
    <property type="entry name" value="ACAD10-like"/>
</dbReference>
<organism evidence="4 6">
    <name type="scientific">Bursaphelenchus xylophilus</name>
    <name type="common">Pinewood nematode worm</name>
    <name type="synonym">Aphelenchoides xylophilus</name>
    <dbReference type="NCBI Taxonomy" id="6326"/>
    <lineage>
        <taxon>Eukaryota</taxon>
        <taxon>Metazoa</taxon>
        <taxon>Ecdysozoa</taxon>
        <taxon>Nematoda</taxon>
        <taxon>Chromadorea</taxon>
        <taxon>Rhabditida</taxon>
        <taxon>Tylenchina</taxon>
        <taxon>Tylenchomorpha</taxon>
        <taxon>Aphelenchoidea</taxon>
        <taxon>Aphelenchoididae</taxon>
        <taxon>Bursaphelenchus</taxon>
    </lineage>
</organism>
<dbReference type="EMBL" id="CAJFDI010000002">
    <property type="protein sequence ID" value="CAD5215535.1"/>
    <property type="molecule type" value="Genomic_DNA"/>
</dbReference>
<dbReference type="eggNOG" id="KOG3085">
    <property type="taxonomic scope" value="Eukaryota"/>
</dbReference>
<dbReference type="OrthoDB" id="408373at2759"/>
<dbReference type="Pfam" id="PF00702">
    <property type="entry name" value="Hydrolase"/>
    <property type="match status" value="1"/>
</dbReference>
<dbReference type="SMR" id="A0A1I7SSK6"/>
<evidence type="ECO:0000313" key="6">
    <source>
        <dbReference type="WBParaSite" id="BXY_1602300.1"/>
    </source>
</evidence>
<evidence type="ECO:0000256" key="1">
    <source>
        <dbReference type="ARBA" id="ARBA00022990"/>
    </source>
</evidence>
<dbReference type="InterPro" id="IPR036412">
    <property type="entry name" value="HAD-like_sf"/>
</dbReference>